<keyword evidence="1" id="KW-0812">Transmembrane</keyword>
<dbReference type="STRING" id="571932.SAMN05421743_11240"/>
<dbReference type="Proteomes" id="UP000198584">
    <property type="component" value="Unassembled WGS sequence"/>
</dbReference>
<gene>
    <name evidence="2" type="ORF">SAMN05421743_11240</name>
</gene>
<proteinExistence type="predicted"/>
<dbReference type="EMBL" id="FNQR01000012">
    <property type="protein sequence ID" value="SEA98985.1"/>
    <property type="molecule type" value="Genomic_DNA"/>
</dbReference>
<keyword evidence="1" id="KW-1133">Transmembrane helix</keyword>
<feature type="transmembrane region" description="Helical" evidence="1">
    <location>
        <begin position="7"/>
        <end position="28"/>
    </location>
</feature>
<feature type="transmembrane region" description="Helical" evidence="1">
    <location>
        <begin position="68"/>
        <end position="96"/>
    </location>
</feature>
<reference evidence="2 3" key="1">
    <citation type="submission" date="2016-10" db="EMBL/GenBank/DDBJ databases">
        <authorList>
            <person name="de Groot N.N."/>
        </authorList>
    </citation>
    <scope>NUCLEOTIDE SEQUENCE [LARGE SCALE GENOMIC DNA]</scope>
    <source>
        <strain evidence="2 3">CCM7597</strain>
    </source>
</reference>
<accession>A0A1H4FNX8</accession>
<dbReference type="AlphaFoldDB" id="A0A1H4FNX8"/>
<feature type="transmembrane region" description="Helical" evidence="1">
    <location>
        <begin position="40"/>
        <end position="61"/>
    </location>
</feature>
<keyword evidence="3" id="KW-1185">Reference proteome</keyword>
<dbReference type="RefSeq" id="WP_093045636.1">
    <property type="nucleotide sequence ID" value="NZ_FNQR01000012.1"/>
</dbReference>
<dbReference type="OrthoDB" id="2885922at2"/>
<evidence type="ECO:0000313" key="3">
    <source>
        <dbReference type="Proteomes" id="UP000198584"/>
    </source>
</evidence>
<protein>
    <submittedName>
        <fullName evidence="2">Uncharacterized protein</fullName>
    </submittedName>
</protein>
<keyword evidence="1" id="KW-0472">Membrane</keyword>
<organism evidence="2 3">
    <name type="scientific">Thalassobacillus cyri</name>
    <dbReference type="NCBI Taxonomy" id="571932"/>
    <lineage>
        <taxon>Bacteria</taxon>
        <taxon>Bacillati</taxon>
        <taxon>Bacillota</taxon>
        <taxon>Bacilli</taxon>
        <taxon>Bacillales</taxon>
        <taxon>Bacillaceae</taxon>
        <taxon>Thalassobacillus</taxon>
    </lineage>
</organism>
<evidence type="ECO:0000313" key="2">
    <source>
        <dbReference type="EMBL" id="SEA98985.1"/>
    </source>
</evidence>
<name>A0A1H4FNX8_9BACI</name>
<sequence>MIVRKTVAIINAILTGILVILISTFFASGGIGENYTDQTFVAPEFFAILVIWAIGALLVVWMFFKKSLYLFILSLIITWLSIPVGIKLAAYLAYIFA</sequence>
<evidence type="ECO:0000256" key="1">
    <source>
        <dbReference type="SAM" id="Phobius"/>
    </source>
</evidence>